<keyword evidence="5" id="KW-0732">Signal</keyword>
<evidence type="ECO:0000256" key="3">
    <source>
        <dbReference type="ARBA" id="ARBA00022692"/>
    </source>
</evidence>
<dbReference type="GO" id="GO:0042597">
    <property type="term" value="C:periplasmic space"/>
    <property type="evidence" value="ECO:0007669"/>
    <property type="project" value="InterPro"/>
</dbReference>
<dbReference type="PANTHER" id="PTHR34820">
    <property type="entry name" value="INNER MEMBRANE PROTEIN YEBZ"/>
    <property type="match status" value="1"/>
</dbReference>
<comment type="subcellular location">
    <subcellularLocation>
        <location evidence="1">Cell membrane</location>
        <topology evidence="1">Multi-pass membrane protein</topology>
    </subcellularLocation>
</comment>
<dbReference type="Proteomes" id="UP001163104">
    <property type="component" value="Plasmid p1"/>
</dbReference>
<keyword evidence="4" id="KW-0479">Metal-binding</keyword>
<dbReference type="EMBL" id="CP107028">
    <property type="protein sequence ID" value="UYG98096.1"/>
    <property type="molecule type" value="Genomic_DNA"/>
</dbReference>
<keyword evidence="6 9" id="KW-1133">Transmembrane helix</keyword>
<feature type="transmembrane region" description="Helical" evidence="9">
    <location>
        <begin position="427"/>
        <end position="448"/>
    </location>
</feature>
<dbReference type="GO" id="GO:0046688">
    <property type="term" value="P:response to copper ion"/>
    <property type="evidence" value="ECO:0007669"/>
    <property type="project" value="InterPro"/>
</dbReference>
<name>A0AA46P691_CYTFI</name>
<sequence>MSRLSKLLLIFSFVSAFILFILPEVTTYAHSSLVRTSPEGGAKVKTSPSKIELWFNDPVVLHSNALKVMDSSGRSFQLGNVYLDPKNDSHIIGELTNPLPANRYDIEVSVIALDGDVITEKFSFEVLNSETKNQSPLKLITQMPNDGQILKGELNQIDLWFNQETKLTAIGVFDRKQQPVKLKEPYQDPLDPTHVIVEFDQPLEKGTYQVTWYAHPSEKESSNQPDSLDVSYFAVDEFTPIEEGSKGTPIKKPWFPDIGLKQIGYWLIFIGLTILFGSSLFIQVASTKLKQDRKWKFTKACLILITIVGVILLILQQRLELLDLPLSEFFTLKFIWVPIIQVILLLIGMMWRKIETIAFGLALFMSPFVMGHASYPRYGGYFTIFVNELHLFGASVWMGGLLALITLVKKNEITDFIKQSALKFSRLALWSLIVITFSGILMTIRYIPSFSIESFIASQWGKAVILKVLLTTLVFLVGYLQRRTVKRFTVELVYRFKLRGINEIIYGTFILLLASILVVSTPSAAEQGIYPMDDRYEQDLKVDISPLKPGLNVLTIGLKEKRDIKDIKVKITMPPDYNVEYNAFKIDKDTFKITGNIIHAAGTLFMEIEAIKENGDIKNYQYTIVVPGEVRFNE</sequence>
<feature type="transmembrane region" description="Helical" evidence="9">
    <location>
        <begin position="460"/>
        <end position="480"/>
    </location>
</feature>
<evidence type="ECO:0000256" key="4">
    <source>
        <dbReference type="ARBA" id="ARBA00022723"/>
    </source>
</evidence>
<dbReference type="InterPro" id="IPR032694">
    <property type="entry name" value="CopC/D"/>
</dbReference>
<feature type="transmembrane region" description="Helical" evidence="9">
    <location>
        <begin position="297"/>
        <end position="315"/>
    </location>
</feature>
<evidence type="ECO:0000256" key="6">
    <source>
        <dbReference type="ARBA" id="ARBA00022989"/>
    </source>
</evidence>
<dbReference type="InterPro" id="IPR008457">
    <property type="entry name" value="Cu-R_CopD_dom"/>
</dbReference>
<protein>
    <submittedName>
        <fullName evidence="12">Copper resistance protein CopC</fullName>
    </submittedName>
</protein>
<dbReference type="Pfam" id="PF04234">
    <property type="entry name" value="CopC"/>
    <property type="match status" value="2"/>
</dbReference>
<feature type="domain" description="Copper resistance protein D" evidence="11">
    <location>
        <begin position="423"/>
        <end position="517"/>
    </location>
</feature>
<accession>A0AA46P691</accession>
<organism evidence="12 13">
    <name type="scientific">Cytobacillus firmus</name>
    <name type="common">Bacillus firmus</name>
    <dbReference type="NCBI Taxonomy" id="1399"/>
    <lineage>
        <taxon>Bacteria</taxon>
        <taxon>Bacillati</taxon>
        <taxon>Bacillota</taxon>
        <taxon>Bacilli</taxon>
        <taxon>Bacillales</taxon>
        <taxon>Bacillaceae</taxon>
        <taxon>Cytobacillus</taxon>
    </lineage>
</organism>
<evidence type="ECO:0000256" key="2">
    <source>
        <dbReference type="ARBA" id="ARBA00022475"/>
    </source>
</evidence>
<feature type="transmembrane region" description="Helical" evidence="9">
    <location>
        <begin position="381"/>
        <end position="407"/>
    </location>
</feature>
<geneLocation type="plasmid" evidence="12 13">
    <name>p1</name>
</geneLocation>
<dbReference type="GO" id="GO:0006825">
    <property type="term" value="P:copper ion transport"/>
    <property type="evidence" value="ECO:0007669"/>
    <property type="project" value="InterPro"/>
</dbReference>
<evidence type="ECO:0000313" key="13">
    <source>
        <dbReference type="Proteomes" id="UP001163104"/>
    </source>
</evidence>
<evidence type="ECO:0000259" key="11">
    <source>
        <dbReference type="Pfam" id="PF05425"/>
    </source>
</evidence>
<evidence type="ECO:0000256" key="9">
    <source>
        <dbReference type="SAM" id="Phobius"/>
    </source>
</evidence>
<keyword evidence="8 9" id="KW-0472">Membrane</keyword>
<reference evidence="12" key="1">
    <citation type="submission" date="2022-10" db="EMBL/GenBank/DDBJ databases">
        <title>Mechanism of multi-heavy metal repair in Cytobacillus Firmus M7.</title>
        <authorList>
            <person name="Li X."/>
            <person name="Yu C."/>
        </authorList>
    </citation>
    <scope>NUCLEOTIDE SEQUENCE</scope>
    <source>
        <strain evidence="12">M7</strain>
        <plasmid evidence="12">p1</plasmid>
    </source>
</reference>
<dbReference type="Pfam" id="PF05425">
    <property type="entry name" value="CopD"/>
    <property type="match status" value="1"/>
</dbReference>
<feature type="domain" description="CopC" evidence="10">
    <location>
        <begin position="30"/>
        <end position="126"/>
    </location>
</feature>
<feature type="transmembrane region" description="Helical" evidence="9">
    <location>
        <begin position="501"/>
        <end position="519"/>
    </location>
</feature>
<keyword evidence="7" id="KW-0186">Copper</keyword>
<keyword evidence="12" id="KW-0614">Plasmid</keyword>
<feature type="domain" description="CopC" evidence="10">
    <location>
        <begin position="139"/>
        <end position="214"/>
    </location>
</feature>
<gene>
    <name evidence="12" type="ORF">OD459_26810</name>
</gene>
<evidence type="ECO:0000256" key="7">
    <source>
        <dbReference type="ARBA" id="ARBA00023008"/>
    </source>
</evidence>
<dbReference type="RefSeq" id="WP_263600189.1">
    <property type="nucleotide sequence ID" value="NZ_CP107028.1"/>
</dbReference>
<feature type="transmembrane region" description="Helical" evidence="9">
    <location>
        <begin position="263"/>
        <end position="285"/>
    </location>
</feature>
<dbReference type="GO" id="GO:0005886">
    <property type="term" value="C:plasma membrane"/>
    <property type="evidence" value="ECO:0007669"/>
    <property type="project" value="UniProtKB-SubCell"/>
</dbReference>
<dbReference type="InterPro" id="IPR007348">
    <property type="entry name" value="CopC_dom"/>
</dbReference>
<evidence type="ECO:0000256" key="5">
    <source>
        <dbReference type="ARBA" id="ARBA00022729"/>
    </source>
</evidence>
<evidence type="ECO:0000256" key="8">
    <source>
        <dbReference type="ARBA" id="ARBA00023136"/>
    </source>
</evidence>
<evidence type="ECO:0000313" key="12">
    <source>
        <dbReference type="EMBL" id="UYG98096.1"/>
    </source>
</evidence>
<evidence type="ECO:0000259" key="10">
    <source>
        <dbReference type="Pfam" id="PF04234"/>
    </source>
</evidence>
<dbReference type="InterPro" id="IPR014755">
    <property type="entry name" value="Cu-Rt/internalin_Ig-like"/>
</dbReference>
<evidence type="ECO:0000256" key="1">
    <source>
        <dbReference type="ARBA" id="ARBA00004651"/>
    </source>
</evidence>
<keyword evidence="3 9" id="KW-0812">Transmembrane</keyword>
<keyword evidence="2" id="KW-1003">Cell membrane</keyword>
<dbReference type="GO" id="GO:0005507">
    <property type="term" value="F:copper ion binding"/>
    <property type="evidence" value="ECO:0007669"/>
    <property type="project" value="InterPro"/>
</dbReference>
<feature type="transmembrane region" description="Helical" evidence="9">
    <location>
        <begin position="358"/>
        <end position="375"/>
    </location>
</feature>
<dbReference type="AlphaFoldDB" id="A0AA46P691"/>
<dbReference type="SUPFAM" id="SSF81296">
    <property type="entry name" value="E set domains"/>
    <property type="match status" value="2"/>
</dbReference>
<proteinExistence type="predicted"/>
<feature type="transmembrane region" description="Helical" evidence="9">
    <location>
        <begin position="335"/>
        <end position="351"/>
    </location>
</feature>
<dbReference type="PANTHER" id="PTHR34820:SF4">
    <property type="entry name" value="INNER MEMBRANE PROTEIN YEBZ"/>
    <property type="match status" value="1"/>
</dbReference>
<dbReference type="InterPro" id="IPR014756">
    <property type="entry name" value="Ig_E-set"/>
</dbReference>
<dbReference type="Gene3D" id="2.60.40.1220">
    <property type="match status" value="2"/>
</dbReference>